<organism evidence="2 3">
    <name type="scientific">Methanoculleus marisnigri</name>
    <dbReference type="NCBI Taxonomy" id="2198"/>
    <lineage>
        <taxon>Archaea</taxon>
        <taxon>Methanobacteriati</taxon>
        <taxon>Methanobacteriota</taxon>
        <taxon>Stenosarchaea group</taxon>
        <taxon>Methanomicrobia</taxon>
        <taxon>Methanomicrobiales</taxon>
        <taxon>Methanomicrobiaceae</taxon>
        <taxon>Methanoculleus</taxon>
    </lineage>
</organism>
<name>A0A117MGP2_9EURY</name>
<reference evidence="3" key="1">
    <citation type="journal article" date="2015" name="MBio">
        <title>Genome-Resolved Metagenomic Analysis Reveals Roles for Candidate Phyla and Other Microbial Community Members in Biogeochemical Transformations in Oil Reservoirs.</title>
        <authorList>
            <person name="Hu P."/>
            <person name="Tom L."/>
            <person name="Singh A."/>
            <person name="Thomas B.C."/>
            <person name="Baker B.J."/>
            <person name="Piceno Y.M."/>
            <person name="Andersen G.L."/>
            <person name="Banfield J.F."/>
        </authorList>
    </citation>
    <scope>NUCLEOTIDE SEQUENCE [LARGE SCALE GENOMIC DNA]</scope>
</reference>
<feature type="domain" description="C2H2-type" evidence="1">
    <location>
        <begin position="20"/>
        <end position="48"/>
    </location>
</feature>
<dbReference type="InterPro" id="IPR013087">
    <property type="entry name" value="Znf_C2H2_type"/>
</dbReference>
<evidence type="ECO:0000313" key="3">
    <source>
        <dbReference type="Proteomes" id="UP000054598"/>
    </source>
</evidence>
<dbReference type="AlphaFoldDB" id="A0A117MGP2"/>
<protein>
    <recommendedName>
        <fullName evidence="1">C2H2-type domain-containing protein</fullName>
    </recommendedName>
</protein>
<dbReference type="SUPFAM" id="SSF57667">
    <property type="entry name" value="beta-beta-alpha zinc fingers"/>
    <property type="match status" value="1"/>
</dbReference>
<evidence type="ECO:0000259" key="1">
    <source>
        <dbReference type="PROSITE" id="PS50157"/>
    </source>
</evidence>
<dbReference type="PROSITE" id="PS00028">
    <property type="entry name" value="ZINC_FINGER_C2H2_1"/>
    <property type="match status" value="1"/>
</dbReference>
<evidence type="ECO:0000313" key="2">
    <source>
        <dbReference type="EMBL" id="KUL03133.1"/>
    </source>
</evidence>
<dbReference type="PATRIC" id="fig|2198.3.peg.353"/>
<dbReference type="InterPro" id="IPR036236">
    <property type="entry name" value="Znf_C2H2_sf"/>
</dbReference>
<gene>
    <name evidence="2" type="ORF">XE10_0547</name>
</gene>
<dbReference type="EMBL" id="LGHE01000040">
    <property type="protein sequence ID" value="KUL03133.1"/>
    <property type="molecule type" value="Genomic_DNA"/>
</dbReference>
<accession>A0A117MGP2</accession>
<proteinExistence type="predicted"/>
<comment type="caution">
    <text evidence="2">The sequence shown here is derived from an EMBL/GenBank/DDBJ whole genome shotgun (WGS) entry which is preliminary data.</text>
</comment>
<dbReference type="Proteomes" id="UP000054598">
    <property type="component" value="Unassembled WGS sequence"/>
</dbReference>
<dbReference type="PROSITE" id="PS50157">
    <property type="entry name" value="ZINC_FINGER_C2H2_2"/>
    <property type="match status" value="1"/>
</dbReference>
<dbReference type="SMART" id="SM00355">
    <property type="entry name" value="ZnF_C2H2"/>
    <property type="match status" value="1"/>
</dbReference>
<sequence>MDEPPRRRRVPDIPVEMGEFICPICGRQYPTLEELHAHVRRAHRHPPEIR</sequence>
<dbReference type="Pfam" id="PF13894">
    <property type="entry name" value="zf-C2H2_4"/>
    <property type="match status" value="1"/>
</dbReference>